<dbReference type="InterPro" id="IPR043132">
    <property type="entry name" value="BCAT-like_C"/>
</dbReference>
<gene>
    <name evidence="1" type="ORF">TVY486_0402060</name>
</gene>
<dbReference type="Gene3D" id="3.20.10.10">
    <property type="entry name" value="D-amino Acid Aminotransferase, subunit A, domain 2"/>
    <property type="match status" value="1"/>
</dbReference>
<evidence type="ECO:0000313" key="1">
    <source>
        <dbReference type="EMBL" id="CCC47540.1"/>
    </source>
</evidence>
<proteinExistence type="predicted"/>
<name>G0TUA6_TRYVY</name>
<organism evidence="1">
    <name type="scientific">Trypanosoma vivax (strain Y486)</name>
    <dbReference type="NCBI Taxonomy" id="1055687"/>
    <lineage>
        <taxon>Eukaryota</taxon>
        <taxon>Discoba</taxon>
        <taxon>Euglenozoa</taxon>
        <taxon>Kinetoplastea</taxon>
        <taxon>Metakinetoplastina</taxon>
        <taxon>Trypanosomatida</taxon>
        <taxon>Trypanosomatidae</taxon>
        <taxon>Trypanosoma</taxon>
        <taxon>Duttonella</taxon>
    </lineage>
</organism>
<dbReference type="InterPro" id="IPR001544">
    <property type="entry name" value="Aminotrans_IV"/>
</dbReference>
<dbReference type="AlphaFoldDB" id="G0TUA6"/>
<dbReference type="Pfam" id="PF01063">
    <property type="entry name" value="Aminotran_4"/>
    <property type="match status" value="1"/>
</dbReference>
<dbReference type="VEuPathDB" id="TriTrypDB:TvY486_0402060"/>
<dbReference type="GO" id="GO:0003824">
    <property type="term" value="F:catalytic activity"/>
    <property type="evidence" value="ECO:0007669"/>
    <property type="project" value="InterPro"/>
</dbReference>
<dbReference type="InterPro" id="IPR036038">
    <property type="entry name" value="Aminotransferase-like"/>
</dbReference>
<evidence type="ECO:0008006" key="2">
    <source>
        <dbReference type="Google" id="ProtNLM"/>
    </source>
</evidence>
<dbReference type="EMBL" id="HE573020">
    <property type="protein sequence ID" value="CCC47540.1"/>
    <property type="molecule type" value="Genomic_DNA"/>
</dbReference>
<reference evidence="1" key="1">
    <citation type="journal article" date="2012" name="Proc. Natl. Acad. Sci. U.S.A.">
        <title>Antigenic diversity is generated by distinct evolutionary mechanisms in African trypanosome species.</title>
        <authorList>
            <person name="Jackson A.P."/>
            <person name="Berry A."/>
            <person name="Aslett M."/>
            <person name="Allison H.C."/>
            <person name="Burton P."/>
            <person name="Vavrova-Anderson J."/>
            <person name="Brown R."/>
            <person name="Browne H."/>
            <person name="Corton N."/>
            <person name="Hauser H."/>
            <person name="Gamble J."/>
            <person name="Gilderthorp R."/>
            <person name="Marcello L."/>
            <person name="McQuillan J."/>
            <person name="Otto T.D."/>
            <person name="Quail M.A."/>
            <person name="Sanders M.J."/>
            <person name="van Tonder A."/>
            <person name="Ginger M.L."/>
            <person name="Field M.C."/>
            <person name="Barry J.D."/>
            <person name="Hertz-Fowler C."/>
            <person name="Berriman M."/>
        </authorList>
    </citation>
    <scope>NUCLEOTIDE SEQUENCE</scope>
    <source>
        <strain evidence="1">Y486</strain>
    </source>
</reference>
<dbReference type="SUPFAM" id="SSF56752">
    <property type="entry name" value="D-aminoacid aminotransferase-like PLP-dependent enzymes"/>
    <property type="match status" value="1"/>
</dbReference>
<protein>
    <recommendedName>
        <fullName evidence="2">Aminotransferase class IV</fullName>
    </recommendedName>
</protein>
<accession>G0TUA6</accession>
<sequence>MQGASKALRARLPAKVRDLIVAEAAGGSVWLCKRDWRESVAMSDLRSASDQPFESSSPDKVTPSEEEAPFLYDVMRIRKGKITFEHDHFVRIRDSCLIVVNLGAKATDCDDSHLVDNPEDVSRISSCVEYVMETIKEFVRLLHGNEVDINLKFVTWFPLELTIINGPEERRQLLSDFPFAIFFVNSFFPPEKWYEEGISLALLYDAHRRMPNAKTVQASLRQRAKSMLEQRGVFEVMLVSDDSHHFLVPEGSRSNYLVITAEDKLLCSREEDILVGITLKAARRVAAAAGLSPFDHRRLFVGDICLAQSIVILGTSIGVLPVREVQFYYDSESKGQFLAAMSDYVQFADSGIRAAAEVACNRVTATNGVLRFESAQNETVKRLREFYEAEALRQSNVEDKVQKCEVLEDIPLSVHEDVRGSGAAR</sequence>